<dbReference type="Pfam" id="PF00249">
    <property type="entry name" value="Myb_DNA-binding"/>
    <property type="match status" value="2"/>
</dbReference>
<dbReference type="GO" id="GO:0005634">
    <property type="term" value="C:nucleus"/>
    <property type="evidence" value="ECO:0007669"/>
    <property type="project" value="UniProtKB-SubCell"/>
</dbReference>
<dbReference type="SMART" id="SM00717">
    <property type="entry name" value="SANT"/>
    <property type="match status" value="2"/>
</dbReference>
<evidence type="ECO:0000313" key="10">
    <source>
        <dbReference type="EMBL" id="PWA63331.1"/>
    </source>
</evidence>
<keyword evidence="6" id="KW-0539">Nucleus</keyword>
<gene>
    <name evidence="10" type="ORF">CTI12_AA356490</name>
</gene>
<proteinExistence type="predicted"/>
<feature type="domain" description="HTH myb-type" evidence="9">
    <location>
        <begin position="62"/>
        <end position="116"/>
    </location>
</feature>
<dbReference type="GO" id="GO:0045893">
    <property type="term" value="P:positive regulation of DNA-templated transcription"/>
    <property type="evidence" value="ECO:0007669"/>
    <property type="project" value="UniProtKB-ARBA"/>
</dbReference>
<evidence type="ECO:0000256" key="3">
    <source>
        <dbReference type="ARBA" id="ARBA00023015"/>
    </source>
</evidence>
<dbReference type="AlphaFoldDB" id="A0A2U1MPY0"/>
<keyword evidence="5" id="KW-0804">Transcription</keyword>
<evidence type="ECO:0000256" key="7">
    <source>
        <dbReference type="SAM" id="MobiDB-lite"/>
    </source>
</evidence>
<reference evidence="10 11" key="1">
    <citation type="journal article" date="2018" name="Mol. Plant">
        <title>The genome of Artemisia annua provides insight into the evolution of Asteraceae family and artemisinin biosynthesis.</title>
        <authorList>
            <person name="Shen Q."/>
            <person name="Zhang L."/>
            <person name="Liao Z."/>
            <person name="Wang S."/>
            <person name="Yan T."/>
            <person name="Shi P."/>
            <person name="Liu M."/>
            <person name="Fu X."/>
            <person name="Pan Q."/>
            <person name="Wang Y."/>
            <person name="Lv Z."/>
            <person name="Lu X."/>
            <person name="Zhang F."/>
            <person name="Jiang W."/>
            <person name="Ma Y."/>
            <person name="Chen M."/>
            <person name="Hao X."/>
            <person name="Li L."/>
            <person name="Tang Y."/>
            <person name="Lv G."/>
            <person name="Zhou Y."/>
            <person name="Sun X."/>
            <person name="Brodelius P.E."/>
            <person name="Rose J.K.C."/>
            <person name="Tang K."/>
        </authorList>
    </citation>
    <scope>NUCLEOTIDE SEQUENCE [LARGE SCALE GENOMIC DNA]</scope>
    <source>
        <strain evidence="11">cv. Huhao1</strain>
        <tissue evidence="10">Leaf</tissue>
    </source>
</reference>
<keyword evidence="11" id="KW-1185">Reference proteome</keyword>
<evidence type="ECO:0000256" key="5">
    <source>
        <dbReference type="ARBA" id="ARBA00023163"/>
    </source>
</evidence>
<feature type="region of interest" description="Disordered" evidence="7">
    <location>
        <begin position="159"/>
        <end position="186"/>
    </location>
</feature>
<name>A0A2U1MPY0_ARTAN</name>
<dbReference type="InterPro" id="IPR017930">
    <property type="entry name" value="Myb_dom"/>
</dbReference>
<dbReference type="Proteomes" id="UP000245207">
    <property type="component" value="Unassembled WGS sequence"/>
</dbReference>
<sequence>MGRAPCCEKEGLKRGRWTSEEDETLIKYIEANGEGSWRSLPKNAGLLRCGKSCRLRWINYLRGDLKRGNITTEEEEIIVKLHASIGNRWSVIASQLPGRTDNEIKNYWNSHLSRKIYRFLRAKNSTPLTSVDVTNILQMKRRTGRISRSVAKRYNKNRVVEKINSPPPSTSNESTQNRLNTEKTDDQSIVSNEICRNNNDTAEDHVGGINLILEDIENQELGPREIGYQGDELMDIDAFLESGSMDSNGLLSLHNEQQIEKIFADLSVECDRKNDKEDEILSLSASHSLGFCSYKDQKEIGFDDDMMLWLWEDDNHELHRY</sequence>
<dbReference type="PANTHER" id="PTHR47999">
    <property type="entry name" value="TRANSCRIPTION FACTOR MYB8-RELATED-RELATED"/>
    <property type="match status" value="1"/>
</dbReference>
<comment type="caution">
    <text evidence="10">The sequence shown here is derived from an EMBL/GenBank/DDBJ whole genome shotgun (WGS) entry which is preliminary data.</text>
</comment>
<keyword evidence="4 10" id="KW-0238">DNA-binding</keyword>
<dbReference type="GO" id="GO:0046148">
    <property type="term" value="P:pigment biosynthetic process"/>
    <property type="evidence" value="ECO:0007669"/>
    <property type="project" value="UniProtKB-ARBA"/>
</dbReference>
<dbReference type="GO" id="GO:0043565">
    <property type="term" value="F:sequence-specific DNA binding"/>
    <property type="evidence" value="ECO:0007669"/>
    <property type="project" value="UniProtKB-ARBA"/>
</dbReference>
<feature type="domain" description="Myb-like" evidence="8">
    <location>
        <begin position="62"/>
        <end position="112"/>
    </location>
</feature>
<dbReference type="FunFam" id="1.10.10.60:FF:000121">
    <property type="entry name" value="Myb transcription factor"/>
    <property type="match status" value="1"/>
</dbReference>
<dbReference type="PROSITE" id="PS50090">
    <property type="entry name" value="MYB_LIKE"/>
    <property type="match status" value="2"/>
</dbReference>
<accession>A0A2U1MPY0</accession>
<dbReference type="OrthoDB" id="2143914at2759"/>
<dbReference type="InterPro" id="IPR015495">
    <property type="entry name" value="Myb_TF_plants"/>
</dbReference>
<evidence type="ECO:0000259" key="9">
    <source>
        <dbReference type="PROSITE" id="PS51294"/>
    </source>
</evidence>
<dbReference type="CDD" id="cd00167">
    <property type="entry name" value="SANT"/>
    <property type="match status" value="2"/>
</dbReference>
<evidence type="ECO:0000313" key="11">
    <source>
        <dbReference type="Proteomes" id="UP000245207"/>
    </source>
</evidence>
<evidence type="ECO:0000256" key="4">
    <source>
        <dbReference type="ARBA" id="ARBA00023125"/>
    </source>
</evidence>
<keyword evidence="3" id="KW-0805">Transcription regulation</keyword>
<protein>
    <submittedName>
        <fullName evidence="10">Homeodomain-like protein</fullName>
    </submittedName>
</protein>
<keyword evidence="2" id="KW-0677">Repeat</keyword>
<feature type="domain" description="HTH myb-type" evidence="9">
    <location>
        <begin position="9"/>
        <end position="61"/>
    </location>
</feature>
<comment type="subcellular location">
    <subcellularLocation>
        <location evidence="1">Nucleus</location>
    </subcellularLocation>
</comment>
<dbReference type="InterPro" id="IPR001005">
    <property type="entry name" value="SANT/Myb"/>
</dbReference>
<dbReference type="EMBL" id="PKPP01004660">
    <property type="protein sequence ID" value="PWA63331.1"/>
    <property type="molecule type" value="Genomic_DNA"/>
</dbReference>
<dbReference type="InterPro" id="IPR009057">
    <property type="entry name" value="Homeodomain-like_sf"/>
</dbReference>
<feature type="domain" description="Myb-like" evidence="8">
    <location>
        <begin position="9"/>
        <end position="61"/>
    </location>
</feature>
<organism evidence="10 11">
    <name type="scientific">Artemisia annua</name>
    <name type="common">Sweet wormwood</name>
    <dbReference type="NCBI Taxonomy" id="35608"/>
    <lineage>
        <taxon>Eukaryota</taxon>
        <taxon>Viridiplantae</taxon>
        <taxon>Streptophyta</taxon>
        <taxon>Embryophyta</taxon>
        <taxon>Tracheophyta</taxon>
        <taxon>Spermatophyta</taxon>
        <taxon>Magnoliopsida</taxon>
        <taxon>eudicotyledons</taxon>
        <taxon>Gunneridae</taxon>
        <taxon>Pentapetalae</taxon>
        <taxon>asterids</taxon>
        <taxon>campanulids</taxon>
        <taxon>Asterales</taxon>
        <taxon>Asteraceae</taxon>
        <taxon>Asteroideae</taxon>
        <taxon>Anthemideae</taxon>
        <taxon>Artemisiinae</taxon>
        <taxon>Artemisia</taxon>
    </lineage>
</organism>
<dbReference type="PANTHER" id="PTHR47999:SF91">
    <property type="entry name" value="TRANSCRIPTION FACTOR MYB111"/>
    <property type="match status" value="1"/>
</dbReference>
<evidence type="ECO:0000256" key="6">
    <source>
        <dbReference type="ARBA" id="ARBA00023242"/>
    </source>
</evidence>
<dbReference type="PROSITE" id="PS51294">
    <property type="entry name" value="HTH_MYB"/>
    <property type="match status" value="2"/>
</dbReference>
<dbReference type="GO" id="GO:0006950">
    <property type="term" value="P:response to stress"/>
    <property type="evidence" value="ECO:0007669"/>
    <property type="project" value="UniProtKB-ARBA"/>
</dbReference>
<evidence type="ECO:0000256" key="1">
    <source>
        <dbReference type="ARBA" id="ARBA00004123"/>
    </source>
</evidence>
<dbReference type="FunFam" id="1.10.10.60:FF:000231">
    <property type="entry name" value="Myb transcription factor"/>
    <property type="match status" value="1"/>
</dbReference>
<dbReference type="Gene3D" id="1.10.10.60">
    <property type="entry name" value="Homeodomain-like"/>
    <property type="match status" value="2"/>
</dbReference>
<evidence type="ECO:0000256" key="2">
    <source>
        <dbReference type="ARBA" id="ARBA00022737"/>
    </source>
</evidence>
<keyword evidence="10" id="KW-0371">Homeobox</keyword>
<dbReference type="STRING" id="35608.A0A2U1MPY0"/>
<evidence type="ECO:0000259" key="8">
    <source>
        <dbReference type="PROSITE" id="PS50090"/>
    </source>
</evidence>
<dbReference type="SUPFAM" id="SSF46689">
    <property type="entry name" value="Homeodomain-like"/>
    <property type="match status" value="1"/>
</dbReference>